<gene>
    <name evidence="2" type="ORF">R6Y95_02810</name>
</gene>
<sequence length="338" mass="39421">MTIHRVDDRDTWDSFIDASPSGYLFHKWDYLHLTAKHTGSTLLRYAVYQGNEPICLFPIFCKRLHGINTVFSPPPLTVIPHLGCVMSRDFDGLKQSKKEFLLGMVAGEIRDEIRRLSPNYLSITFVPGFNDIRHYLWDQCDMRVRYTYTINLDRTLEDLWNDLHKKLRSKIKKEENAGLRLEKSSDVAILHRLLADRYRDPSLDIPPIRLDYLEDLVRAYPDQIGVYHLYDAGDEIVGVVATQEYKRFLLWIGTPRLESAHAGNEYLQWLLIQRAKAEGYRIFENMGANNPDLVFFKSKFNPDLTMYFEIKKSDSLGTVSEWAYLTFVKRLLMTAGRI</sequence>
<dbReference type="EMBL" id="CP137641">
    <property type="protein sequence ID" value="WOX56276.1"/>
    <property type="molecule type" value="Genomic_DNA"/>
</dbReference>
<organism evidence="2 3">
    <name type="scientific">Methanoculleus palmolei</name>
    <dbReference type="NCBI Taxonomy" id="72612"/>
    <lineage>
        <taxon>Archaea</taxon>
        <taxon>Methanobacteriati</taxon>
        <taxon>Methanobacteriota</taxon>
        <taxon>Stenosarchaea group</taxon>
        <taxon>Methanomicrobia</taxon>
        <taxon>Methanomicrobiales</taxon>
        <taxon>Methanomicrobiaceae</taxon>
        <taxon>Methanoculleus</taxon>
    </lineage>
</organism>
<dbReference type="GO" id="GO:0016746">
    <property type="term" value="F:acyltransferase activity"/>
    <property type="evidence" value="ECO:0007669"/>
    <property type="project" value="UniProtKB-KW"/>
</dbReference>
<dbReference type="InterPro" id="IPR050644">
    <property type="entry name" value="PG_Glycine_Bridge_Synth"/>
</dbReference>
<dbReference type="SUPFAM" id="SSF55729">
    <property type="entry name" value="Acyl-CoA N-acyltransferases (Nat)"/>
    <property type="match status" value="1"/>
</dbReference>
<accession>A0ABD8ABZ6</accession>
<dbReference type="Proteomes" id="UP001626603">
    <property type="component" value="Chromosome"/>
</dbReference>
<dbReference type="Pfam" id="PF13480">
    <property type="entry name" value="Acetyltransf_6"/>
    <property type="match status" value="1"/>
</dbReference>
<keyword evidence="2" id="KW-0012">Acyltransferase</keyword>
<dbReference type="PANTHER" id="PTHR36174:SF1">
    <property type="entry name" value="LIPID II:GLYCINE GLYCYLTRANSFERASE"/>
    <property type="match status" value="1"/>
</dbReference>
<protein>
    <submittedName>
        <fullName evidence="2">GNAT family N-acetyltransferase</fullName>
        <ecNumber evidence="2">2.3.1.-</ecNumber>
    </submittedName>
</protein>
<evidence type="ECO:0000313" key="3">
    <source>
        <dbReference type="Proteomes" id="UP001626603"/>
    </source>
</evidence>
<dbReference type="PANTHER" id="PTHR36174">
    <property type="entry name" value="LIPID II:GLYCINE GLYCYLTRANSFERASE"/>
    <property type="match status" value="1"/>
</dbReference>
<dbReference type="InterPro" id="IPR038740">
    <property type="entry name" value="BioF2-like_GNAT_dom"/>
</dbReference>
<proteinExistence type="predicted"/>
<keyword evidence="2" id="KW-0808">Transferase</keyword>
<dbReference type="EC" id="2.3.1.-" evidence="2"/>
<dbReference type="AlphaFoldDB" id="A0ABD8ABZ6"/>
<name>A0ABD8ABZ6_9EURY</name>
<keyword evidence="3" id="KW-1185">Reference proteome</keyword>
<evidence type="ECO:0000259" key="1">
    <source>
        <dbReference type="Pfam" id="PF13480"/>
    </source>
</evidence>
<dbReference type="Gene3D" id="3.40.630.30">
    <property type="match status" value="1"/>
</dbReference>
<evidence type="ECO:0000313" key="2">
    <source>
        <dbReference type="EMBL" id="WOX56276.1"/>
    </source>
</evidence>
<reference evidence="2 3" key="1">
    <citation type="submission" date="2023-10" db="EMBL/GenBank/DDBJ databases">
        <title>The complete genome sequence of Methanoculleus palmolei DSM 4273.</title>
        <authorList>
            <person name="Lai S.-J."/>
            <person name="You Y.-T."/>
            <person name="Chen S.-C."/>
        </authorList>
    </citation>
    <scope>NUCLEOTIDE SEQUENCE [LARGE SCALE GENOMIC DNA]</scope>
    <source>
        <strain evidence="2 3">DSM 4273</strain>
    </source>
</reference>
<feature type="domain" description="BioF2-like acetyltransferase" evidence="1">
    <location>
        <begin position="164"/>
        <end position="290"/>
    </location>
</feature>
<dbReference type="InterPro" id="IPR016181">
    <property type="entry name" value="Acyl_CoA_acyltransferase"/>
</dbReference>